<dbReference type="EnsemblPlants" id="QL05p060881:mrna">
    <property type="protein sequence ID" value="QL05p060881:mrna"/>
    <property type="gene ID" value="QL05p060881"/>
</dbReference>
<dbReference type="GO" id="GO:0016491">
    <property type="term" value="F:oxidoreductase activity"/>
    <property type="evidence" value="ECO:0007669"/>
    <property type="project" value="UniProtKB-KW"/>
</dbReference>
<evidence type="ECO:0000256" key="1">
    <source>
        <dbReference type="ARBA" id="ARBA00022723"/>
    </source>
</evidence>
<dbReference type="InterPro" id="IPR027443">
    <property type="entry name" value="IPNS-like_sf"/>
</dbReference>
<dbReference type="InterPro" id="IPR044861">
    <property type="entry name" value="IPNS-like_FE2OG_OXY"/>
</dbReference>
<dbReference type="GO" id="GO:0031418">
    <property type="term" value="F:L-ascorbic acid binding"/>
    <property type="evidence" value="ECO:0007669"/>
    <property type="project" value="UniProtKB-KW"/>
</dbReference>
<keyword evidence="3 4" id="KW-0408">Iron</keyword>
<keyword evidence="2" id="KW-0847">Vitamin C</keyword>
<comment type="similarity">
    <text evidence="4">Belongs to the iron/ascorbate-dependent oxidoreductase family.</text>
</comment>
<keyword evidence="5" id="KW-0175">Coiled coil</keyword>
<dbReference type="OMA" id="KDYIRYH"/>
<evidence type="ECO:0000256" key="4">
    <source>
        <dbReference type="RuleBase" id="RU003682"/>
    </source>
</evidence>
<dbReference type="AlphaFoldDB" id="A0A7N2LQG2"/>
<dbReference type="Gene3D" id="2.60.120.330">
    <property type="entry name" value="B-lactam Antibiotic, Isopenicillin N Synthase, Chain"/>
    <property type="match status" value="1"/>
</dbReference>
<dbReference type="Proteomes" id="UP000594261">
    <property type="component" value="Chromosome 5"/>
</dbReference>
<feature type="coiled-coil region" evidence="5">
    <location>
        <begin position="4"/>
        <end position="31"/>
    </location>
</feature>
<evidence type="ECO:0000313" key="7">
    <source>
        <dbReference type="EnsemblPlants" id="QL05p060881:mrna"/>
    </source>
</evidence>
<dbReference type="PANTHER" id="PTHR47991">
    <property type="entry name" value="OXOGLUTARATE/IRON-DEPENDENT DIOXYGENASE"/>
    <property type="match status" value="1"/>
</dbReference>
<dbReference type="InterPro" id="IPR005123">
    <property type="entry name" value="Oxoglu/Fe-dep_dioxygenase_dom"/>
</dbReference>
<evidence type="ECO:0000313" key="8">
    <source>
        <dbReference type="Proteomes" id="UP000594261"/>
    </source>
</evidence>
<evidence type="ECO:0000256" key="2">
    <source>
        <dbReference type="ARBA" id="ARBA00022896"/>
    </source>
</evidence>
<reference evidence="7" key="2">
    <citation type="submission" date="2021-01" db="UniProtKB">
        <authorList>
            <consortium name="EnsemblPlants"/>
        </authorList>
    </citation>
    <scope>IDENTIFICATION</scope>
</reference>
<accession>A0A7N2LQG2</accession>
<keyword evidence="8" id="KW-1185">Reference proteome</keyword>
<dbReference type="PROSITE" id="PS51471">
    <property type="entry name" value="FE2OG_OXY"/>
    <property type="match status" value="1"/>
</dbReference>
<dbReference type="InterPro" id="IPR050295">
    <property type="entry name" value="Plant_2OG-oxidoreductases"/>
</dbReference>
<evidence type="ECO:0000256" key="3">
    <source>
        <dbReference type="ARBA" id="ARBA00023004"/>
    </source>
</evidence>
<reference evidence="7 8" key="1">
    <citation type="journal article" date="2016" name="G3 (Bethesda)">
        <title>First Draft Assembly and Annotation of the Genome of a California Endemic Oak Quercus lobata Nee (Fagaceae).</title>
        <authorList>
            <person name="Sork V.L."/>
            <person name="Fitz-Gibbon S.T."/>
            <person name="Puiu D."/>
            <person name="Crepeau M."/>
            <person name="Gugger P.F."/>
            <person name="Sherman R."/>
            <person name="Stevens K."/>
            <person name="Langley C.H."/>
            <person name="Pellegrini M."/>
            <person name="Salzberg S.L."/>
        </authorList>
    </citation>
    <scope>NUCLEOTIDE SEQUENCE [LARGE SCALE GENOMIC DNA]</scope>
    <source>
        <strain evidence="7 8">cv. SW786</strain>
    </source>
</reference>
<dbReference type="GO" id="GO:0046872">
    <property type="term" value="F:metal ion binding"/>
    <property type="evidence" value="ECO:0007669"/>
    <property type="project" value="UniProtKB-KW"/>
</dbReference>
<protein>
    <recommendedName>
        <fullName evidence="6">Fe2OG dioxygenase domain-containing protein</fullName>
    </recommendedName>
</protein>
<dbReference type="InParanoid" id="A0A7N2LQG2"/>
<sequence>MLNANQLGDNLDAYSAELKDLAMKILELMAKALGMEHNDMRSLFEEGFQGMRMNYYPPCPQPELAIGLNAHSDAGGLTILLQVNEMEGLQIRKDGRWISIKPLPNAFIVNIGDILEIVTNGIYRSIEHRATVNSAKERLSVATFYSPSLEADMGPAPSLITPESPALFKRTGVADYFREFLSRELNGRALIDSMRIQKGT</sequence>
<proteinExistence type="inferred from homology"/>
<name>A0A7N2LQG2_QUELO</name>
<keyword evidence="1 4" id="KW-0479">Metal-binding</keyword>
<dbReference type="EMBL" id="LRBV02000005">
    <property type="status" value="NOT_ANNOTATED_CDS"/>
    <property type="molecule type" value="Genomic_DNA"/>
</dbReference>
<dbReference type="SUPFAM" id="SSF51197">
    <property type="entry name" value="Clavaminate synthase-like"/>
    <property type="match status" value="1"/>
</dbReference>
<evidence type="ECO:0000256" key="5">
    <source>
        <dbReference type="SAM" id="Coils"/>
    </source>
</evidence>
<organism evidence="7 8">
    <name type="scientific">Quercus lobata</name>
    <name type="common">Valley oak</name>
    <dbReference type="NCBI Taxonomy" id="97700"/>
    <lineage>
        <taxon>Eukaryota</taxon>
        <taxon>Viridiplantae</taxon>
        <taxon>Streptophyta</taxon>
        <taxon>Embryophyta</taxon>
        <taxon>Tracheophyta</taxon>
        <taxon>Spermatophyta</taxon>
        <taxon>Magnoliopsida</taxon>
        <taxon>eudicotyledons</taxon>
        <taxon>Gunneridae</taxon>
        <taxon>Pentapetalae</taxon>
        <taxon>rosids</taxon>
        <taxon>fabids</taxon>
        <taxon>Fagales</taxon>
        <taxon>Fagaceae</taxon>
        <taxon>Quercus</taxon>
    </lineage>
</organism>
<keyword evidence="4" id="KW-0560">Oxidoreductase</keyword>
<dbReference type="Pfam" id="PF03171">
    <property type="entry name" value="2OG-FeII_Oxy"/>
    <property type="match status" value="1"/>
</dbReference>
<dbReference type="Gramene" id="QL05p060881:mrna">
    <property type="protein sequence ID" value="QL05p060881:mrna"/>
    <property type="gene ID" value="QL05p060881"/>
</dbReference>
<evidence type="ECO:0000259" key="6">
    <source>
        <dbReference type="PROSITE" id="PS51471"/>
    </source>
</evidence>
<feature type="domain" description="Fe2OG dioxygenase" evidence="6">
    <location>
        <begin position="47"/>
        <end position="147"/>
    </location>
</feature>